<dbReference type="RefSeq" id="WP_265592169.1">
    <property type="nucleotide sequence ID" value="NZ_AP025285.1"/>
</dbReference>
<protein>
    <submittedName>
        <fullName evidence="2">DUF4956 domain-containing protein</fullName>
    </submittedName>
</protein>
<accession>A0AAU9CME4</accession>
<dbReference type="Pfam" id="PF16316">
    <property type="entry name" value="DUF4956"/>
    <property type="match status" value="1"/>
</dbReference>
<keyword evidence="1" id="KW-0812">Transmembrane</keyword>
<name>A0AAU9CME4_9ACTN</name>
<evidence type="ECO:0000256" key="1">
    <source>
        <dbReference type="SAM" id="Phobius"/>
    </source>
</evidence>
<evidence type="ECO:0000313" key="2">
    <source>
        <dbReference type="EMBL" id="BDC90751.1"/>
    </source>
</evidence>
<evidence type="ECO:0000313" key="3">
    <source>
        <dbReference type="Proteomes" id="UP001431186"/>
    </source>
</evidence>
<reference evidence="2" key="1">
    <citation type="submission" date="2021-11" db="EMBL/GenBank/DDBJ databases">
        <title>Complete genome sequence of Atopobiaceae bacterium TOC12.</title>
        <authorList>
            <person name="Morinaga K."/>
            <person name="Kusada H."/>
            <person name="Tamaki H."/>
        </authorList>
    </citation>
    <scope>NUCLEOTIDE SEQUENCE</scope>
    <source>
        <strain evidence="2">TOC12</strain>
    </source>
</reference>
<feature type="transmembrane region" description="Helical" evidence="1">
    <location>
        <begin position="20"/>
        <end position="42"/>
    </location>
</feature>
<sequence length="229" mass="24298">MDTSLFSTLFASESLGMSPAGFGIALGSALVLGLILAAAYSFKSRVSATFCTTLALLPAVVCAVIMFVNGNVGTGVAVAGAFSLVRFRSVPGSAKKICALFIGMGTGLICGMGYVAYGLAFTLIMCAAFLLVNSFGTHTSRSSHYRTLTVTVPEDLDYPRIFDDLFAAYATSHQLIRVKTCNLGSLFKLTYEICLKDGAQEKSLIDDLRLRNGNLEICLSPQPTEVTSL</sequence>
<dbReference type="AlphaFoldDB" id="A0AAU9CME4"/>
<gene>
    <name evidence="2" type="ORF">ATTO_06230</name>
</gene>
<feature type="transmembrane region" description="Helical" evidence="1">
    <location>
        <begin position="99"/>
        <end position="132"/>
    </location>
</feature>
<dbReference type="InterPro" id="IPR032531">
    <property type="entry name" value="DUF4956"/>
</dbReference>
<dbReference type="Proteomes" id="UP001431186">
    <property type="component" value="Chromosome"/>
</dbReference>
<proteinExistence type="predicted"/>
<organism evidence="2 3">
    <name type="scientific">Leptogranulimonas caecicola</name>
    <dbReference type="NCBI Taxonomy" id="2894156"/>
    <lineage>
        <taxon>Bacteria</taxon>
        <taxon>Bacillati</taxon>
        <taxon>Actinomycetota</taxon>
        <taxon>Coriobacteriia</taxon>
        <taxon>Coriobacteriales</taxon>
        <taxon>Kribbibacteriaceae</taxon>
        <taxon>Leptogranulimonas</taxon>
    </lineage>
</organism>
<feature type="transmembrane region" description="Helical" evidence="1">
    <location>
        <begin position="54"/>
        <end position="79"/>
    </location>
</feature>
<dbReference type="KEGG" id="lcal:ATTO_06230"/>
<keyword evidence="1" id="KW-0472">Membrane</keyword>
<keyword evidence="1" id="KW-1133">Transmembrane helix</keyword>
<keyword evidence="3" id="KW-1185">Reference proteome</keyword>
<dbReference type="EMBL" id="AP025285">
    <property type="protein sequence ID" value="BDC90751.1"/>
    <property type="molecule type" value="Genomic_DNA"/>
</dbReference>